<dbReference type="Gene3D" id="3.30.470.20">
    <property type="entry name" value="ATP-grasp fold, B domain"/>
    <property type="match status" value="1"/>
</dbReference>
<evidence type="ECO:0000256" key="3">
    <source>
        <dbReference type="ARBA" id="ARBA00004742"/>
    </source>
</evidence>
<dbReference type="PROSITE" id="PS00370">
    <property type="entry name" value="PEP_ENZYMES_PHOS_SITE"/>
    <property type="match status" value="1"/>
</dbReference>
<dbReference type="PANTHER" id="PTHR43030">
    <property type="entry name" value="PHOSPHOENOLPYRUVATE SYNTHASE"/>
    <property type="match status" value="1"/>
</dbReference>
<evidence type="ECO:0000256" key="6">
    <source>
        <dbReference type="ARBA" id="ARBA00021623"/>
    </source>
</evidence>
<evidence type="ECO:0000259" key="16">
    <source>
        <dbReference type="Pfam" id="PF00391"/>
    </source>
</evidence>
<gene>
    <name evidence="19" type="ORF">COT91_02760</name>
</gene>
<evidence type="ECO:0000256" key="7">
    <source>
        <dbReference type="ARBA" id="ARBA00022679"/>
    </source>
</evidence>
<dbReference type="SUPFAM" id="SSF51621">
    <property type="entry name" value="Phosphoenolpyruvate/pyruvate domain"/>
    <property type="match status" value="1"/>
</dbReference>
<dbReference type="GO" id="GO:0006094">
    <property type="term" value="P:gluconeogenesis"/>
    <property type="evidence" value="ECO:0007669"/>
    <property type="project" value="UniProtKB-UniPathway"/>
</dbReference>
<dbReference type="InterPro" id="IPR018274">
    <property type="entry name" value="PEP_util_AS"/>
</dbReference>
<evidence type="ECO:0000256" key="2">
    <source>
        <dbReference type="ARBA" id="ARBA00002988"/>
    </source>
</evidence>
<keyword evidence="11 15" id="KW-0067">ATP-binding</keyword>
<evidence type="ECO:0000259" key="17">
    <source>
        <dbReference type="Pfam" id="PF01326"/>
    </source>
</evidence>
<evidence type="ECO:0000256" key="12">
    <source>
        <dbReference type="ARBA" id="ARBA00022842"/>
    </source>
</evidence>
<evidence type="ECO:0000256" key="1">
    <source>
        <dbReference type="ARBA" id="ARBA00001946"/>
    </source>
</evidence>
<name>A0A2H0VDK0_9BACT</name>
<evidence type="ECO:0000256" key="11">
    <source>
        <dbReference type="ARBA" id="ARBA00022840"/>
    </source>
</evidence>
<reference evidence="20" key="1">
    <citation type="submission" date="2017-09" db="EMBL/GenBank/DDBJ databases">
        <title>Depth-based differentiation of microbial function through sediment-hosted aquifers and enrichment of novel symbionts in the deep terrestrial subsurface.</title>
        <authorList>
            <person name="Probst A.J."/>
            <person name="Ladd B."/>
            <person name="Jarett J.K."/>
            <person name="Geller-Mcgrath D.E."/>
            <person name="Sieber C.M.K."/>
            <person name="Emerson J.B."/>
            <person name="Anantharaman K."/>
            <person name="Thomas B.C."/>
            <person name="Malmstrom R."/>
            <person name="Stieglmeier M."/>
            <person name="Klingl A."/>
            <person name="Woyke T."/>
            <person name="Ryan C.M."/>
            <person name="Banfield J.F."/>
        </authorList>
    </citation>
    <scope>NUCLEOTIDE SEQUENCE [LARGE SCALE GENOMIC DNA]</scope>
</reference>
<dbReference type="FunFam" id="3.30.1490.20:FF:000010">
    <property type="entry name" value="Phosphoenolpyruvate synthase"/>
    <property type="match status" value="1"/>
</dbReference>
<dbReference type="InterPro" id="IPR040442">
    <property type="entry name" value="Pyrv_kinase-like_dom_sf"/>
</dbReference>
<accession>A0A2H0VDK0</accession>
<organism evidence="19 20">
    <name type="scientific">Candidatus Doudnabacteria bacterium CG10_big_fil_rev_8_21_14_0_10_41_10</name>
    <dbReference type="NCBI Taxonomy" id="1974551"/>
    <lineage>
        <taxon>Bacteria</taxon>
        <taxon>Candidatus Doudnaibacteriota</taxon>
    </lineage>
</organism>
<dbReference type="PANTHER" id="PTHR43030:SF1">
    <property type="entry name" value="PHOSPHOENOLPYRUVATE SYNTHASE"/>
    <property type="match status" value="1"/>
</dbReference>
<dbReference type="Gene3D" id="3.50.30.10">
    <property type="entry name" value="Phosphohistidine domain"/>
    <property type="match status" value="1"/>
</dbReference>
<comment type="caution">
    <text evidence="19">The sequence shown here is derived from an EMBL/GenBank/DDBJ whole genome shotgun (WGS) entry which is preliminary data.</text>
</comment>
<dbReference type="SUPFAM" id="SSF56059">
    <property type="entry name" value="Glutathione synthetase ATP-binding domain-like"/>
    <property type="match status" value="1"/>
</dbReference>
<dbReference type="AlphaFoldDB" id="A0A2H0VDK0"/>
<evidence type="ECO:0000256" key="8">
    <source>
        <dbReference type="ARBA" id="ARBA00022723"/>
    </source>
</evidence>
<dbReference type="Pfam" id="PF01326">
    <property type="entry name" value="PPDK_N"/>
    <property type="match status" value="1"/>
</dbReference>
<comment type="catalytic activity">
    <reaction evidence="14 15">
        <text>pyruvate + ATP + H2O = phosphoenolpyruvate + AMP + phosphate + 2 H(+)</text>
        <dbReference type="Rhea" id="RHEA:11364"/>
        <dbReference type="ChEBI" id="CHEBI:15361"/>
        <dbReference type="ChEBI" id="CHEBI:15377"/>
        <dbReference type="ChEBI" id="CHEBI:15378"/>
        <dbReference type="ChEBI" id="CHEBI:30616"/>
        <dbReference type="ChEBI" id="CHEBI:43474"/>
        <dbReference type="ChEBI" id="CHEBI:58702"/>
        <dbReference type="ChEBI" id="CHEBI:456215"/>
        <dbReference type="EC" id="2.7.9.2"/>
    </reaction>
</comment>
<comment type="function">
    <text evidence="2 15">Catalyzes the phosphorylation of pyruvate to phosphoenolpyruvate.</text>
</comment>
<feature type="domain" description="Pyruvate phosphate dikinase AMP/ATP-binding" evidence="17">
    <location>
        <begin position="24"/>
        <end position="362"/>
    </location>
</feature>
<keyword evidence="9 15" id="KW-0547">Nucleotide-binding</keyword>
<keyword evidence="8 15" id="KW-0479">Metal-binding</keyword>
<keyword evidence="10 15" id="KW-0418">Kinase</keyword>
<dbReference type="GO" id="GO:0046872">
    <property type="term" value="F:metal ion binding"/>
    <property type="evidence" value="ECO:0007669"/>
    <property type="project" value="UniProtKB-KW"/>
</dbReference>
<evidence type="ECO:0000256" key="15">
    <source>
        <dbReference type="PIRNR" id="PIRNR000854"/>
    </source>
</evidence>
<dbReference type="PIRSF" id="PIRSF000854">
    <property type="entry name" value="PEP_synthase"/>
    <property type="match status" value="1"/>
</dbReference>
<dbReference type="GO" id="GO:0008986">
    <property type="term" value="F:pyruvate, water dikinase activity"/>
    <property type="evidence" value="ECO:0007669"/>
    <property type="project" value="UniProtKB-EC"/>
</dbReference>
<feature type="domain" description="PEP-utilising enzyme C-terminal" evidence="18">
    <location>
        <begin position="509"/>
        <end position="818"/>
    </location>
</feature>
<evidence type="ECO:0000259" key="18">
    <source>
        <dbReference type="Pfam" id="PF02896"/>
    </source>
</evidence>
<comment type="pathway">
    <text evidence="3 15">Carbohydrate biosynthesis; gluconeogenesis.</text>
</comment>
<dbReference type="EC" id="2.7.9.2" evidence="5 15"/>
<dbReference type="PROSITE" id="PS00742">
    <property type="entry name" value="PEP_ENZYMES_2"/>
    <property type="match status" value="1"/>
</dbReference>
<evidence type="ECO:0000313" key="20">
    <source>
        <dbReference type="Proteomes" id="UP000230557"/>
    </source>
</evidence>
<dbReference type="InterPro" id="IPR036637">
    <property type="entry name" value="Phosphohistidine_dom_sf"/>
</dbReference>
<dbReference type="EMBL" id="PFAJ01000040">
    <property type="protein sequence ID" value="PIR97177.1"/>
    <property type="molecule type" value="Genomic_DNA"/>
</dbReference>
<keyword evidence="19" id="KW-0670">Pyruvate</keyword>
<dbReference type="InterPro" id="IPR000121">
    <property type="entry name" value="PEP_util_C"/>
</dbReference>
<evidence type="ECO:0000313" key="19">
    <source>
        <dbReference type="EMBL" id="PIR97177.1"/>
    </source>
</evidence>
<dbReference type="SUPFAM" id="SSF52009">
    <property type="entry name" value="Phosphohistidine domain"/>
    <property type="match status" value="1"/>
</dbReference>
<dbReference type="Proteomes" id="UP000230557">
    <property type="component" value="Unassembled WGS sequence"/>
</dbReference>
<dbReference type="Gene3D" id="3.20.20.60">
    <property type="entry name" value="Phosphoenolpyruvate-binding domains"/>
    <property type="match status" value="1"/>
</dbReference>
<dbReference type="NCBIfam" id="TIGR01418">
    <property type="entry name" value="PEP_synth"/>
    <property type="match status" value="1"/>
</dbReference>
<dbReference type="Pfam" id="PF02896">
    <property type="entry name" value="PEP-utilizers_C"/>
    <property type="match status" value="1"/>
</dbReference>
<proteinExistence type="inferred from homology"/>
<keyword evidence="12 15" id="KW-0460">Magnesium</keyword>
<evidence type="ECO:0000256" key="5">
    <source>
        <dbReference type="ARBA" id="ARBA00011996"/>
    </source>
</evidence>
<dbReference type="Gene3D" id="3.30.1490.20">
    <property type="entry name" value="ATP-grasp fold, A domain"/>
    <property type="match status" value="1"/>
</dbReference>
<dbReference type="UniPathway" id="UPA00138"/>
<dbReference type="FunFam" id="3.50.30.10:FF:000002">
    <property type="entry name" value="Phosphoenolpyruvate synthase"/>
    <property type="match status" value="1"/>
</dbReference>
<dbReference type="InterPro" id="IPR008279">
    <property type="entry name" value="PEP-util_enz_mobile_dom"/>
</dbReference>
<protein>
    <recommendedName>
        <fullName evidence="6 15">Phosphoenolpyruvate synthase</fullName>
        <shortName evidence="15">PEP synthase</shortName>
        <ecNumber evidence="5 15">2.7.9.2</ecNumber>
    </recommendedName>
    <alternativeName>
        <fullName evidence="13 15">Pyruvate, water dikinase</fullName>
    </alternativeName>
</protein>
<dbReference type="Pfam" id="PF00391">
    <property type="entry name" value="PEP-utilizers"/>
    <property type="match status" value="1"/>
</dbReference>
<dbReference type="InterPro" id="IPR023151">
    <property type="entry name" value="PEP_util_CS"/>
</dbReference>
<dbReference type="InterPro" id="IPR015813">
    <property type="entry name" value="Pyrv/PenolPyrv_kinase-like_dom"/>
</dbReference>
<evidence type="ECO:0000256" key="9">
    <source>
        <dbReference type="ARBA" id="ARBA00022741"/>
    </source>
</evidence>
<sequence length="826" mass="91676">MSKLYNRARQQILKFSEIGIKDVKLVGGKNASLGEMYQKLKSKGVPVPNGFAVTAAAYKDFLLENKLDKKINNVLKGLNTHNIRALSEKGAKIRHLILNSQIPAKTAWKIYEAYSELSKSEKTANLSVAVRSSATAEDLPGASFAGQQETYLNIRGEKELLEAVKKCFASLFTDRAISYRVDKGFDQTKIYLSVTVQKMARSDVGASGVMFSLDTDSGFRNVVIINSAYGLGENVVKGAVNPDEFILFKPLLGKVKSPIISKRLGTKKLKMIYTYKGDPRFRERRSPLSSAVSHSTKNVNVSKPDRERFSITEQQAEKLAKWAVIIENHYQKPMDMEWALDGNTGKLYIVQARPETIYAQRDPLAYEEYIVHKPKISSIRKGQAGKIIVEGVAVGSKLGVGKARVIKDAQHIQEFKPGEVLVTEITDPDWEPIMKIASAIVTNSGGRTSHAAIVSREIGIPAVVGCGDATEKIKSGKEITVSCAEGEVGRVYEGKIKYSIRKVNLKQFKKPKTKIMMNVGDPVAAFDFAGVPNSGVGLAREEFIINDYIKVHPLALLNFAKLKDKKVKAKIEELTIGYKDKKKFFVDKLAFGVARIAAAYYPNDVILRFSDFKTNEYATLLGGKTFEPEESNPMIGWRGASRYYDPKFKPAFGLECAAIKQVREEMGLTNLKVMIPFCRTPEEGRKVIATMKEFGLVRGQKGLQVYVMAEIPSNIIEADSFCKIFDGFSIGSNDLTQLSLGVDRDSDLVAHIYDERNATVMGLIEQLIKTAHKYKRKVGICGQGPSDHPDFAQFLVKAGIDSISLNPDSVLKTTLKILEMEKKMRR</sequence>
<dbReference type="InterPro" id="IPR006319">
    <property type="entry name" value="PEP_synth"/>
</dbReference>
<comment type="cofactor">
    <cofactor evidence="1 15">
        <name>Mg(2+)</name>
        <dbReference type="ChEBI" id="CHEBI:18420"/>
    </cofactor>
</comment>
<evidence type="ECO:0000256" key="10">
    <source>
        <dbReference type="ARBA" id="ARBA00022777"/>
    </source>
</evidence>
<keyword evidence="7 15" id="KW-0808">Transferase</keyword>
<dbReference type="InterPro" id="IPR002192">
    <property type="entry name" value="PPDK_AMP/ATP-bd"/>
</dbReference>
<dbReference type="GO" id="GO:0005524">
    <property type="term" value="F:ATP binding"/>
    <property type="evidence" value="ECO:0007669"/>
    <property type="project" value="UniProtKB-KW"/>
</dbReference>
<feature type="domain" description="PEP-utilising enzyme mobile" evidence="16">
    <location>
        <begin position="415"/>
        <end position="486"/>
    </location>
</feature>
<evidence type="ECO:0000256" key="13">
    <source>
        <dbReference type="ARBA" id="ARBA00033470"/>
    </source>
</evidence>
<evidence type="ECO:0000256" key="14">
    <source>
        <dbReference type="ARBA" id="ARBA00047700"/>
    </source>
</evidence>
<comment type="similarity">
    <text evidence="4 15">Belongs to the PEP-utilizing enzyme family.</text>
</comment>
<dbReference type="FunFam" id="3.30.470.20:FF:000017">
    <property type="entry name" value="Phosphoenolpyruvate synthase"/>
    <property type="match status" value="1"/>
</dbReference>
<dbReference type="InterPro" id="IPR013815">
    <property type="entry name" value="ATP_grasp_subdomain_1"/>
</dbReference>
<evidence type="ECO:0000256" key="4">
    <source>
        <dbReference type="ARBA" id="ARBA00007837"/>
    </source>
</evidence>
<dbReference type="NCBIfam" id="NF005057">
    <property type="entry name" value="PRK06464.1"/>
    <property type="match status" value="1"/>
</dbReference>